<organism evidence="3 4">
    <name type="scientific">Sporormia fimetaria CBS 119925</name>
    <dbReference type="NCBI Taxonomy" id="1340428"/>
    <lineage>
        <taxon>Eukaryota</taxon>
        <taxon>Fungi</taxon>
        <taxon>Dikarya</taxon>
        <taxon>Ascomycota</taxon>
        <taxon>Pezizomycotina</taxon>
        <taxon>Dothideomycetes</taxon>
        <taxon>Pleosporomycetidae</taxon>
        <taxon>Pleosporales</taxon>
        <taxon>Sporormiaceae</taxon>
        <taxon>Sporormia</taxon>
    </lineage>
</organism>
<proteinExistence type="inferred from homology"/>
<dbReference type="Pfam" id="PF00996">
    <property type="entry name" value="GDI"/>
    <property type="match status" value="1"/>
</dbReference>
<dbReference type="GO" id="GO:0005829">
    <property type="term" value="C:cytosol"/>
    <property type="evidence" value="ECO:0007669"/>
    <property type="project" value="TreeGrafter"/>
</dbReference>
<dbReference type="SUPFAM" id="SSF54373">
    <property type="entry name" value="FAD-linked reductases, C-terminal domain"/>
    <property type="match status" value="1"/>
</dbReference>
<keyword evidence="4" id="KW-1185">Reference proteome</keyword>
<dbReference type="InterPro" id="IPR036188">
    <property type="entry name" value="FAD/NAD-bd_sf"/>
</dbReference>
<dbReference type="GO" id="GO:0007264">
    <property type="term" value="P:small GTPase-mediated signal transduction"/>
    <property type="evidence" value="ECO:0007669"/>
    <property type="project" value="UniProtKB-UniRule"/>
</dbReference>
<evidence type="ECO:0000313" key="4">
    <source>
        <dbReference type="Proteomes" id="UP000799440"/>
    </source>
</evidence>
<dbReference type="FunFam" id="1.10.405.10:FF:000003">
    <property type="entry name" value="Rab proteins geranylgeranyltransferase component A"/>
    <property type="match status" value="1"/>
</dbReference>
<gene>
    <name evidence="3" type="ORF">M011DRAFT_405435</name>
</gene>
<dbReference type="GO" id="GO:0005968">
    <property type="term" value="C:Rab-protein geranylgeranyltransferase complex"/>
    <property type="evidence" value="ECO:0007669"/>
    <property type="project" value="TreeGrafter"/>
</dbReference>
<dbReference type="PRINTS" id="PR00891">
    <property type="entry name" value="RABGDIREP"/>
</dbReference>
<dbReference type="OrthoDB" id="1923006at2759"/>
<dbReference type="Gene3D" id="3.30.519.10">
    <property type="entry name" value="Guanine Nucleotide Dissociation Inhibitor, domain 2"/>
    <property type="match status" value="1"/>
</dbReference>
<dbReference type="PANTHER" id="PTHR11787">
    <property type="entry name" value="RAB GDP-DISSOCIATION INHIBITOR"/>
    <property type="match status" value="1"/>
</dbReference>
<dbReference type="GO" id="GO:0016192">
    <property type="term" value="P:vesicle-mediated transport"/>
    <property type="evidence" value="ECO:0007669"/>
    <property type="project" value="TreeGrafter"/>
</dbReference>
<dbReference type="Gene3D" id="3.50.50.60">
    <property type="entry name" value="FAD/NAD(P)-binding domain"/>
    <property type="match status" value="1"/>
</dbReference>
<sequence length="518" mass="55749">METLDKTKWDVVIVGTGLQQSLLALALSRSGKKILHIDENKYYGGAEAALALQEAEEWAQHVDTGSATFSNAAVTTPELSQSGSGQSLASARAYSIEFSPQLLYARSSLLQYLVSSKVYRQLEFLAVGSFWVYSKDTSDAGDASSPSTAEQSSRLGQLLKVPSGREDVFQDQVLDFKAKRALMKFLRFIAEYEEHTEEWEEHKENPFSVFLTEKFRVPAALQAPLLALTLSPSGTAETSTTYALPRVARHLRSIGVFGPGFGAVQAKWGGMSEVVQVACRSCAVGGGVYVLGKGLSNPGVSASEDSDMVTLRLKDGETISTKWVVEEGNEVSSGPSQLCRSITVVSSPLAQLLPPLAEEAPSPASAVVVFPSGSLPLRPEDAKEHGAELPPVHILVFSSDTGECPAGQSILYASTSLPGDRGFQLLSMAVDALLSSVKESPSPAALWSLRYEHGSDSSDDTVSQPPNHVLRFARPSLDLAFDDSALDRVKDVWQRIVGAGTDEFLVFEDREPVGDEDE</sequence>
<evidence type="ECO:0000256" key="1">
    <source>
        <dbReference type="ARBA" id="ARBA00005593"/>
    </source>
</evidence>
<dbReference type="SUPFAM" id="SSF51905">
    <property type="entry name" value="FAD/NAD(P)-binding domain"/>
    <property type="match status" value="1"/>
</dbReference>
<dbReference type="PIRSF" id="PIRSF037514">
    <property type="entry name" value="Rab_ger_ger_transf_A_fun"/>
    <property type="match status" value="1"/>
</dbReference>
<dbReference type="InterPro" id="IPR017230">
    <property type="entry name" value="Mrs6"/>
</dbReference>
<evidence type="ECO:0000256" key="2">
    <source>
        <dbReference type="PIRNR" id="PIRNR037514"/>
    </source>
</evidence>
<dbReference type="AlphaFoldDB" id="A0A6A6V8E2"/>
<dbReference type="GO" id="GO:0005634">
    <property type="term" value="C:nucleus"/>
    <property type="evidence" value="ECO:0007669"/>
    <property type="project" value="TreeGrafter"/>
</dbReference>
<comment type="similarity">
    <text evidence="1 2">Belongs to the Rab GDI family.</text>
</comment>
<dbReference type="EMBL" id="MU006580">
    <property type="protein sequence ID" value="KAF2745800.1"/>
    <property type="molecule type" value="Genomic_DNA"/>
</dbReference>
<dbReference type="GO" id="GO:0005092">
    <property type="term" value="F:GDP-dissociation inhibitor activity"/>
    <property type="evidence" value="ECO:0007669"/>
    <property type="project" value="UniProtKB-UniRule"/>
</dbReference>
<protein>
    <recommendedName>
        <fullName evidence="2">Rab proteins geranylgeranyltransferase</fullName>
    </recommendedName>
</protein>
<evidence type="ECO:0000313" key="3">
    <source>
        <dbReference type="EMBL" id="KAF2745800.1"/>
    </source>
</evidence>
<dbReference type="Proteomes" id="UP000799440">
    <property type="component" value="Unassembled WGS sequence"/>
</dbReference>
<name>A0A6A6V8E2_9PLEO</name>
<reference evidence="3" key="1">
    <citation type="journal article" date="2020" name="Stud. Mycol.">
        <title>101 Dothideomycetes genomes: a test case for predicting lifestyles and emergence of pathogens.</title>
        <authorList>
            <person name="Haridas S."/>
            <person name="Albert R."/>
            <person name="Binder M."/>
            <person name="Bloem J."/>
            <person name="Labutti K."/>
            <person name="Salamov A."/>
            <person name="Andreopoulos B."/>
            <person name="Baker S."/>
            <person name="Barry K."/>
            <person name="Bills G."/>
            <person name="Bluhm B."/>
            <person name="Cannon C."/>
            <person name="Castanera R."/>
            <person name="Culley D."/>
            <person name="Daum C."/>
            <person name="Ezra D."/>
            <person name="Gonzalez J."/>
            <person name="Henrissat B."/>
            <person name="Kuo A."/>
            <person name="Liang C."/>
            <person name="Lipzen A."/>
            <person name="Lutzoni F."/>
            <person name="Magnuson J."/>
            <person name="Mondo S."/>
            <person name="Nolan M."/>
            <person name="Ohm R."/>
            <person name="Pangilinan J."/>
            <person name="Park H.-J."/>
            <person name="Ramirez L."/>
            <person name="Alfaro M."/>
            <person name="Sun H."/>
            <person name="Tritt A."/>
            <person name="Yoshinaga Y."/>
            <person name="Zwiers L.-H."/>
            <person name="Turgeon B."/>
            <person name="Goodwin S."/>
            <person name="Spatafora J."/>
            <person name="Crous P."/>
            <person name="Grigoriev I."/>
        </authorList>
    </citation>
    <scope>NUCLEOTIDE SEQUENCE</scope>
    <source>
        <strain evidence="3">CBS 119925</strain>
    </source>
</reference>
<dbReference type="InterPro" id="IPR018203">
    <property type="entry name" value="GDP_dissociation_inhibitor"/>
</dbReference>
<dbReference type="PANTHER" id="PTHR11787:SF4">
    <property type="entry name" value="CHM, RAB ESCORT PROTEIN 1"/>
    <property type="match status" value="1"/>
</dbReference>
<dbReference type="Gene3D" id="1.10.405.10">
    <property type="entry name" value="Guanine Nucleotide Dissociation Inhibitor, domain 1"/>
    <property type="match status" value="1"/>
</dbReference>
<accession>A0A6A6V8E2</accession>